<comment type="caution">
    <text evidence="8">The sequence shown here is derived from an EMBL/GenBank/DDBJ whole genome shotgun (WGS) entry which is preliminary data.</text>
</comment>
<accession>A0A9D1L818</accession>
<evidence type="ECO:0000256" key="1">
    <source>
        <dbReference type="ARBA" id="ARBA00001974"/>
    </source>
</evidence>
<dbReference type="AlphaFoldDB" id="A0A9D1L818"/>
<evidence type="ECO:0000256" key="2">
    <source>
        <dbReference type="ARBA" id="ARBA00009130"/>
    </source>
</evidence>
<dbReference type="SUPFAM" id="SSF52821">
    <property type="entry name" value="Rhodanese/Cell cycle control phosphatase"/>
    <property type="match status" value="1"/>
</dbReference>
<dbReference type="SMART" id="SM00450">
    <property type="entry name" value="RHOD"/>
    <property type="match status" value="1"/>
</dbReference>
<dbReference type="PRINTS" id="PR00411">
    <property type="entry name" value="PNDRDTASEI"/>
</dbReference>
<dbReference type="InterPro" id="IPR001763">
    <property type="entry name" value="Rhodanese-like_dom"/>
</dbReference>
<evidence type="ECO:0000313" key="8">
    <source>
        <dbReference type="EMBL" id="HIU27381.1"/>
    </source>
</evidence>
<dbReference type="Gene3D" id="3.50.50.60">
    <property type="entry name" value="FAD/NAD(P)-binding domain"/>
    <property type="match status" value="2"/>
</dbReference>
<dbReference type="GO" id="GO:0016491">
    <property type="term" value="F:oxidoreductase activity"/>
    <property type="evidence" value="ECO:0007669"/>
    <property type="project" value="UniProtKB-KW"/>
</dbReference>
<evidence type="ECO:0000256" key="4">
    <source>
        <dbReference type="ARBA" id="ARBA00022827"/>
    </source>
</evidence>
<dbReference type="PANTHER" id="PTHR43429">
    <property type="entry name" value="PYRIDINE NUCLEOTIDE-DISULFIDE OXIDOREDUCTASE DOMAIN-CONTAINING"/>
    <property type="match status" value="1"/>
</dbReference>
<keyword evidence="4" id="KW-0274">FAD</keyword>
<dbReference type="InterPro" id="IPR036188">
    <property type="entry name" value="FAD/NAD-bd_sf"/>
</dbReference>
<dbReference type="PROSITE" id="PS50206">
    <property type="entry name" value="RHODANESE_3"/>
    <property type="match status" value="1"/>
</dbReference>
<comment type="similarity">
    <text evidence="2">Belongs to the class-III pyridine nucleotide-disulfide oxidoreductase family.</text>
</comment>
<dbReference type="Proteomes" id="UP000824091">
    <property type="component" value="Unassembled WGS sequence"/>
</dbReference>
<dbReference type="SUPFAM" id="SSF51905">
    <property type="entry name" value="FAD/NAD(P)-binding domain"/>
    <property type="match status" value="1"/>
</dbReference>
<dbReference type="EMBL" id="DVMO01000049">
    <property type="protein sequence ID" value="HIU27381.1"/>
    <property type="molecule type" value="Genomic_DNA"/>
</dbReference>
<dbReference type="CDD" id="cd00158">
    <property type="entry name" value="RHOD"/>
    <property type="match status" value="1"/>
</dbReference>
<dbReference type="Pfam" id="PF02852">
    <property type="entry name" value="Pyr_redox_dim"/>
    <property type="match status" value="1"/>
</dbReference>
<evidence type="ECO:0000259" key="7">
    <source>
        <dbReference type="PROSITE" id="PS50206"/>
    </source>
</evidence>
<dbReference type="InterPro" id="IPR004099">
    <property type="entry name" value="Pyr_nucl-diS_OxRdtase_dimer"/>
</dbReference>
<dbReference type="PRINTS" id="PR00368">
    <property type="entry name" value="FADPNR"/>
</dbReference>
<keyword evidence="5" id="KW-0560">Oxidoreductase</keyword>
<keyword evidence="6" id="KW-0676">Redox-active center</keyword>
<organism evidence="8 9">
    <name type="scientific">Candidatus Fimisoma avicola</name>
    <dbReference type="NCBI Taxonomy" id="2840826"/>
    <lineage>
        <taxon>Bacteria</taxon>
        <taxon>Bacillati</taxon>
        <taxon>Bacillota</taxon>
        <taxon>Clostridia</taxon>
        <taxon>Eubacteriales</taxon>
        <taxon>Candidatus Fimisoma</taxon>
    </lineage>
</organism>
<evidence type="ECO:0000256" key="3">
    <source>
        <dbReference type="ARBA" id="ARBA00022630"/>
    </source>
</evidence>
<sequence length="567" mass="61653">MKVVVVGGVAGGASAAARVRRLDAKAEIKVFEKGQYVSFSNCSLPYYLSSVVEDSEDLIMMDPEEFKTKHDIDVATLSEVTDIDRENKTVTVKDLRTGESYSEAYDKLILSPGASPILPKSIRGIDSKNVFTVRNVGDVVGLKNRINMDGAENIVVVGGGFIGLEVAENLIEAGKKVTLIEGTDQIMAPVDYDMAQILHKEMDDHGVTLYLSATVTAIEDDKVIAEKDGKELQVPADAVVMAIGVAPETQLARKAGLEIGQTRGIKVDHNYQTSDPDIYAVGDVIESFNKLTKAPGRLALAGPAQRQARAAADHIILGKDNEDFGFIGSSVIKLFGLNAASTGLNEKTARTAGMDFDSVLIFPNDKVSLMPGARYMAFKLVFSVPDGKILGAQAIGAGDVDKRIDVIAAMITMGAGLEDLKDLELCYAPPFSTAKDVVNMAAMVALNILSKRFRQVHVDQVRGLVESGAYILDVREEGELKRGRIKGSHNIPLSRLRERMNEIPKDVPVYVHCRSSQRSYYAVCCLQGYGYDNVVNISGSFLGICLYEYFNDKTTGREPIVTDYNFR</sequence>
<name>A0A9D1L818_9FIRM</name>
<evidence type="ECO:0000313" key="9">
    <source>
        <dbReference type="Proteomes" id="UP000824091"/>
    </source>
</evidence>
<dbReference type="InterPro" id="IPR016156">
    <property type="entry name" value="FAD/NAD-linked_Rdtase_dimer_sf"/>
</dbReference>
<dbReference type="InterPro" id="IPR023753">
    <property type="entry name" value="FAD/NAD-binding_dom"/>
</dbReference>
<proteinExistence type="inferred from homology"/>
<evidence type="ECO:0000256" key="5">
    <source>
        <dbReference type="ARBA" id="ARBA00023002"/>
    </source>
</evidence>
<dbReference type="Pfam" id="PF07992">
    <property type="entry name" value="Pyr_redox_2"/>
    <property type="match status" value="1"/>
</dbReference>
<dbReference type="SUPFAM" id="SSF55424">
    <property type="entry name" value="FAD/NAD-linked reductases, dimerisation (C-terminal) domain"/>
    <property type="match status" value="1"/>
</dbReference>
<gene>
    <name evidence="8" type="ORF">IAD16_03225</name>
</gene>
<protein>
    <submittedName>
        <fullName evidence="8">FAD-dependent oxidoreductase</fullName>
    </submittedName>
</protein>
<reference evidence="8" key="1">
    <citation type="submission" date="2020-10" db="EMBL/GenBank/DDBJ databases">
        <authorList>
            <person name="Gilroy R."/>
        </authorList>
    </citation>
    <scope>NUCLEOTIDE SEQUENCE</scope>
    <source>
        <strain evidence="8">11300</strain>
    </source>
</reference>
<comment type="cofactor">
    <cofactor evidence="1">
        <name>FAD</name>
        <dbReference type="ChEBI" id="CHEBI:57692"/>
    </cofactor>
</comment>
<dbReference type="Pfam" id="PF00581">
    <property type="entry name" value="Rhodanese"/>
    <property type="match status" value="1"/>
</dbReference>
<reference evidence="8" key="2">
    <citation type="journal article" date="2021" name="PeerJ">
        <title>Extensive microbial diversity within the chicken gut microbiome revealed by metagenomics and culture.</title>
        <authorList>
            <person name="Gilroy R."/>
            <person name="Ravi A."/>
            <person name="Getino M."/>
            <person name="Pursley I."/>
            <person name="Horton D.L."/>
            <person name="Alikhan N.F."/>
            <person name="Baker D."/>
            <person name="Gharbi K."/>
            <person name="Hall N."/>
            <person name="Watson M."/>
            <person name="Adriaenssens E.M."/>
            <person name="Foster-Nyarko E."/>
            <person name="Jarju S."/>
            <person name="Secka A."/>
            <person name="Antonio M."/>
            <person name="Oren A."/>
            <person name="Chaudhuri R.R."/>
            <person name="La Ragione R."/>
            <person name="Hildebrand F."/>
            <person name="Pallen M.J."/>
        </authorList>
    </citation>
    <scope>NUCLEOTIDE SEQUENCE</scope>
    <source>
        <strain evidence="8">11300</strain>
    </source>
</reference>
<feature type="domain" description="Rhodanese" evidence="7">
    <location>
        <begin position="465"/>
        <end position="546"/>
    </location>
</feature>
<dbReference type="PANTHER" id="PTHR43429:SF1">
    <property type="entry name" value="NAD(P)H SULFUR OXIDOREDUCTASE (COA-DEPENDENT)"/>
    <property type="match status" value="1"/>
</dbReference>
<dbReference type="InterPro" id="IPR036873">
    <property type="entry name" value="Rhodanese-like_dom_sf"/>
</dbReference>
<evidence type="ECO:0000256" key="6">
    <source>
        <dbReference type="ARBA" id="ARBA00023284"/>
    </source>
</evidence>
<keyword evidence="3" id="KW-0285">Flavoprotein</keyword>
<dbReference type="InterPro" id="IPR050260">
    <property type="entry name" value="FAD-bd_OxRdtase"/>
</dbReference>
<dbReference type="Gene3D" id="3.40.250.10">
    <property type="entry name" value="Rhodanese-like domain"/>
    <property type="match status" value="1"/>
</dbReference>